<evidence type="ECO:0000256" key="2">
    <source>
        <dbReference type="ARBA" id="ARBA00022729"/>
    </source>
</evidence>
<feature type="compositionally biased region" description="Low complexity" evidence="4">
    <location>
        <begin position="209"/>
        <end position="219"/>
    </location>
</feature>
<dbReference type="PROSITE" id="PS51109">
    <property type="entry name" value="G5"/>
    <property type="match status" value="1"/>
</dbReference>
<feature type="signal peptide" evidence="5">
    <location>
        <begin position="1"/>
        <end position="23"/>
    </location>
</feature>
<keyword evidence="2 5" id="KW-0732">Signal</keyword>
<feature type="region of interest" description="Disordered" evidence="4">
    <location>
        <begin position="180"/>
        <end position="221"/>
    </location>
</feature>
<evidence type="ECO:0000256" key="3">
    <source>
        <dbReference type="ARBA" id="ARBA00022801"/>
    </source>
</evidence>
<dbReference type="InterPro" id="IPR010618">
    <property type="entry name" value="RPF"/>
</dbReference>
<evidence type="ECO:0000256" key="5">
    <source>
        <dbReference type="SAM" id="SignalP"/>
    </source>
</evidence>
<evidence type="ECO:0000313" key="8">
    <source>
        <dbReference type="Proteomes" id="UP000318336"/>
    </source>
</evidence>
<comment type="similarity">
    <text evidence="1">Belongs to the transglycosylase family. Rpf subfamily.</text>
</comment>
<name>A0A542XER5_9MICO</name>
<feature type="compositionally biased region" description="Low complexity" evidence="4">
    <location>
        <begin position="38"/>
        <end position="88"/>
    </location>
</feature>
<keyword evidence="8" id="KW-1185">Reference proteome</keyword>
<proteinExistence type="inferred from homology"/>
<keyword evidence="3" id="KW-0378">Hydrolase</keyword>
<dbReference type="Gene3D" id="1.10.530.10">
    <property type="match status" value="1"/>
</dbReference>
<dbReference type="GO" id="GO:0016787">
    <property type="term" value="F:hydrolase activity"/>
    <property type="evidence" value="ECO:0007669"/>
    <property type="project" value="UniProtKB-KW"/>
</dbReference>
<dbReference type="InterPro" id="IPR011098">
    <property type="entry name" value="G5_dom"/>
</dbReference>
<evidence type="ECO:0000259" key="6">
    <source>
        <dbReference type="PROSITE" id="PS51109"/>
    </source>
</evidence>
<dbReference type="AlphaFoldDB" id="A0A542XER5"/>
<dbReference type="Gene3D" id="2.20.230.10">
    <property type="entry name" value="Resuscitation-promoting factor rpfb"/>
    <property type="match status" value="1"/>
</dbReference>
<reference evidence="7 8" key="1">
    <citation type="submission" date="2019-06" db="EMBL/GenBank/DDBJ databases">
        <title>Sequencing the genomes of 1000 actinobacteria strains.</title>
        <authorList>
            <person name="Klenk H.-P."/>
        </authorList>
    </citation>
    <scope>NUCLEOTIDE SEQUENCE [LARGE SCALE GENOMIC DNA]</scope>
    <source>
        <strain evidence="7 8">DSM 24617</strain>
    </source>
</reference>
<dbReference type="Pfam" id="PF07501">
    <property type="entry name" value="G5"/>
    <property type="match status" value="1"/>
</dbReference>
<dbReference type="PROSITE" id="PS51257">
    <property type="entry name" value="PROKAR_LIPOPROTEIN"/>
    <property type="match status" value="1"/>
</dbReference>
<dbReference type="SMART" id="SM01208">
    <property type="entry name" value="G5"/>
    <property type="match status" value="1"/>
</dbReference>
<feature type="compositionally biased region" description="Basic and acidic residues" evidence="4">
    <location>
        <begin position="89"/>
        <end position="101"/>
    </location>
</feature>
<accession>A0A542XER5</accession>
<comment type="caution">
    <text evidence="7">The sequence shown here is derived from an EMBL/GenBank/DDBJ whole genome shotgun (WGS) entry which is preliminary data.</text>
</comment>
<evidence type="ECO:0000313" key="7">
    <source>
        <dbReference type="EMBL" id="TQL34286.1"/>
    </source>
</evidence>
<feature type="chain" id="PRO_5038839826" evidence="5">
    <location>
        <begin position="24"/>
        <end position="303"/>
    </location>
</feature>
<sequence length="303" mass="31959">MTVRTTKTRLTLAVAALSTFALAGCGEATPPKNALLESTPTASAPSTPAPAPSSSTPTTTPSTSSSSTSSSSSATSATKSATKAAEPTRTAERDRAARGADRPAISVRTVEDTRTLKFKTERRYDPQAAKGQVTVVREGVTGRAEVTLRQTVSGKKVVKTEVVDTDVTRKPVNRVVVIGTKVEERKETPKPTATAKPKPTEKPSPRPTPTQTEEPQEPTSGLNLARSAMWDRIAQCESTGNWSINTGNGYYGGLQFDIRTWLGAGGGDFAPRADLASRAEQITVANRVYAERGLQPWGCAGAA</sequence>
<protein>
    <submittedName>
        <fullName evidence="7">Surface rod structure-forming protein G</fullName>
    </submittedName>
</protein>
<dbReference type="SUPFAM" id="SSF53955">
    <property type="entry name" value="Lysozyme-like"/>
    <property type="match status" value="1"/>
</dbReference>
<dbReference type="EMBL" id="VFOK01000001">
    <property type="protein sequence ID" value="TQL34286.1"/>
    <property type="molecule type" value="Genomic_DNA"/>
</dbReference>
<organism evidence="7 8">
    <name type="scientific">Barrientosiimonas humi</name>
    <dbReference type="NCBI Taxonomy" id="999931"/>
    <lineage>
        <taxon>Bacteria</taxon>
        <taxon>Bacillati</taxon>
        <taxon>Actinomycetota</taxon>
        <taxon>Actinomycetes</taxon>
        <taxon>Micrococcales</taxon>
        <taxon>Dermacoccaceae</taxon>
        <taxon>Barrientosiimonas</taxon>
    </lineage>
</organism>
<gene>
    <name evidence="7" type="ORF">FB554_2451</name>
</gene>
<dbReference type="Proteomes" id="UP000318336">
    <property type="component" value="Unassembled WGS sequence"/>
</dbReference>
<dbReference type="InterPro" id="IPR023346">
    <property type="entry name" value="Lysozyme-like_dom_sf"/>
</dbReference>
<dbReference type="RefSeq" id="WP_211344596.1">
    <property type="nucleotide sequence ID" value="NZ_VFOK01000001.1"/>
</dbReference>
<evidence type="ECO:0000256" key="4">
    <source>
        <dbReference type="SAM" id="MobiDB-lite"/>
    </source>
</evidence>
<feature type="domain" description="G5" evidence="6">
    <location>
        <begin position="102"/>
        <end position="182"/>
    </location>
</feature>
<evidence type="ECO:0000256" key="1">
    <source>
        <dbReference type="ARBA" id="ARBA00010830"/>
    </source>
</evidence>
<dbReference type="CDD" id="cd13925">
    <property type="entry name" value="RPF"/>
    <property type="match status" value="1"/>
</dbReference>
<feature type="region of interest" description="Disordered" evidence="4">
    <location>
        <begin position="31"/>
        <end position="105"/>
    </location>
</feature>
<dbReference type="Pfam" id="PF06737">
    <property type="entry name" value="Transglycosylas"/>
    <property type="match status" value="1"/>
</dbReference>